<organism evidence="1 2">
    <name type="scientific">Faucicola atlantae</name>
    <dbReference type="NCBI Taxonomy" id="34059"/>
    <lineage>
        <taxon>Bacteria</taxon>
        <taxon>Pseudomonadati</taxon>
        <taxon>Pseudomonadota</taxon>
        <taxon>Gammaproteobacteria</taxon>
        <taxon>Moraxellales</taxon>
        <taxon>Moraxellaceae</taxon>
        <taxon>Faucicola</taxon>
    </lineage>
</organism>
<dbReference type="AlphaFoldDB" id="A0A1B8Q8W8"/>
<dbReference type="EMBL" id="LZMZ01000051">
    <property type="protein sequence ID" value="OBX73736.1"/>
    <property type="molecule type" value="Genomic_DNA"/>
</dbReference>
<dbReference type="STRING" id="34059.A9308_00565"/>
<name>A0A1B8Q8W8_9GAMM</name>
<reference evidence="1 2" key="1">
    <citation type="submission" date="2016-06" db="EMBL/GenBank/DDBJ databases">
        <title>Draft genome of Moraxella atlantae CCUG 66109.</title>
        <authorList>
            <person name="Salva-Serra F."/>
            <person name="Engstrom-Jakobsson H."/>
            <person name="Thorell K."/>
            <person name="Gonzales-Siles L."/>
            <person name="Karlsson R."/>
            <person name="Boulund F."/>
            <person name="Engstrand L."/>
            <person name="Kristiansson E."/>
            <person name="Moore E."/>
        </authorList>
    </citation>
    <scope>NUCLEOTIDE SEQUENCE [LARGE SCALE GENOMIC DNA]</scope>
    <source>
        <strain evidence="1 2">CCUG 66109</strain>
    </source>
</reference>
<protein>
    <submittedName>
        <fullName evidence="1">Uncharacterized protein</fullName>
    </submittedName>
</protein>
<evidence type="ECO:0000313" key="1">
    <source>
        <dbReference type="EMBL" id="OBX73736.1"/>
    </source>
</evidence>
<accession>A0A1B8Q8W8</accession>
<evidence type="ECO:0000313" key="2">
    <source>
        <dbReference type="Proteomes" id="UP000092508"/>
    </source>
</evidence>
<gene>
    <name evidence="1" type="ORF">A9308_00565</name>
</gene>
<proteinExistence type="predicted"/>
<comment type="caution">
    <text evidence="1">The sequence shown here is derived from an EMBL/GenBank/DDBJ whole genome shotgun (WGS) entry which is preliminary data.</text>
</comment>
<dbReference type="Proteomes" id="UP000092508">
    <property type="component" value="Unassembled WGS sequence"/>
</dbReference>
<sequence>MPDEPVNDYQTYSIISTFYLACRGRSYLSGMSVIPLPLSVLDITNTINAHPVLLERSVLDACVFALDDVYLSETNKETTSAE</sequence>